<dbReference type="EnsemblMetazoa" id="MESCA004168-RA">
    <property type="protein sequence ID" value="MESCA004168-PA"/>
    <property type="gene ID" value="MESCA004168"/>
</dbReference>
<dbReference type="EMBL" id="CAQQ02035891">
    <property type="status" value="NOT_ANNOTATED_CDS"/>
    <property type="molecule type" value="Genomic_DNA"/>
</dbReference>
<dbReference type="Proteomes" id="UP000015102">
    <property type="component" value="Unassembled WGS sequence"/>
</dbReference>
<protein>
    <submittedName>
        <fullName evidence="1">Uncharacterized protein</fullName>
    </submittedName>
</protein>
<evidence type="ECO:0000313" key="1">
    <source>
        <dbReference type="EnsemblMetazoa" id="MESCA004168-PA"/>
    </source>
</evidence>
<organism evidence="1 2">
    <name type="scientific">Megaselia scalaris</name>
    <name type="common">Humpbacked fly</name>
    <name type="synonym">Phora scalaris</name>
    <dbReference type="NCBI Taxonomy" id="36166"/>
    <lineage>
        <taxon>Eukaryota</taxon>
        <taxon>Metazoa</taxon>
        <taxon>Ecdysozoa</taxon>
        <taxon>Arthropoda</taxon>
        <taxon>Hexapoda</taxon>
        <taxon>Insecta</taxon>
        <taxon>Pterygota</taxon>
        <taxon>Neoptera</taxon>
        <taxon>Endopterygota</taxon>
        <taxon>Diptera</taxon>
        <taxon>Brachycera</taxon>
        <taxon>Muscomorpha</taxon>
        <taxon>Platypezoidea</taxon>
        <taxon>Phoridae</taxon>
        <taxon>Megaseliini</taxon>
        <taxon>Megaselia</taxon>
    </lineage>
</organism>
<dbReference type="AlphaFoldDB" id="T1GKY5"/>
<accession>T1GKY5</accession>
<reference evidence="1" key="2">
    <citation type="submission" date="2015-06" db="UniProtKB">
        <authorList>
            <consortium name="EnsemblMetazoa"/>
        </authorList>
    </citation>
    <scope>IDENTIFICATION</scope>
</reference>
<evidence type="ECO:0000313" key="2">
    <source>
        <dbReference type="Proteomes" id="UP000015102"/>
    </source>
</evidence>
<dbReference type="InterPro" id="IPR026720">
    <property type="entry name" value="CFAP91"/>
</dbReference>
<proteinExistence type="predicted"/>
<name>T1GKY5_MEGSC</name>
<reference evidence="2" key="1">
    <citation type="submission" date="2013-02" db="EMBL/GenBank/DDBJ databases">
        <authorList>
            <person name="Hughes D."/>
        </authorList>
    </citation>
    <scope>NUCLEOTIDE SEQUENCE</scope>
    <source>
        <strain>Durham</strain>
        <strain evidence="2">NC isolate 2 -- Noor lab</strain>
    </source>
</reference>
<sequence length="240" mass="28141">EFRKSSRRPTEALKCVKNIPTTKTVELKTPSTKSGLQYYTTSKMNLSRQSKVALNEQHDEHIAHSEVFKDSILGAVQFKEERALDEIIKHEDIVNSIFAQYEGEKIGWIMQFLEEELDRLHEERRVQAFAMLAEKERRKLEAAEAGLRQKENIRREEQEYFFQNIQNSNISTVNEYLENVILEEYELTASNDTTKYIENVAKMIAMESRMESSKKFDPKVLQESVSDLLIPAIYKRLERK</sequence>
<dbReference type="HOGENOM" id="CLU_1158885_0_0_1"/>
<dbReference type="STRING" id="36166.T1GKY5"/>
<keyword evidence="2" id="KW-1185">Reference proteome</keyword>
<dbReference type="PANTHER" id="PTHR22455:SF10">
    <property type="entry name" value="CILIA- AND FLAGELLA-ASSOCIATED PROTEIN 91"/>
    <property type="match status" value="1"/>
</dbReference>
<dbReference type="PANTHER" id="PTHR22455">
    <property type="entry name" value="CILIA- AND FLAGELLA-ASSOCIATED PROTEIN 91"/>
    <property type="match status" value="1"/>
</dbReference>